<dbReference type="EMBL" id="CASHTH010002611">
    <property type="protein sequence ID" value="CAI8032593.1"/>
    <property type="molecule type" value="Genomic_DNA"/>
</dbReference>
<evidence type="ECO:0000256" key="4">
    <source>
        <dbReference type="ARBA" id="ARBA00022628"/>
    </source>
</evidence>
<evidence type="ECO:0000256" key="2">
    <source>
        <dbReference type="ARBA" id="ARBA00008465"/>
    </source>
</evidence>
<dbReference type="GO" id="GO:0005737">
    <property type="term" value="C:cytoplasm"/>
    <property type="evidence" value="ECO:0007669"/>
    <property type="project" value="TreeGrafter"/>
</dbReference>
<dbReference type="GO" id="GO:0019678">
    <property type="term" value="P:propionate metabolic process, methylmalonyl pathway"/>
    <property type="evidence" value="ECO:0007669"/>
    <property type="project" value="TreeGrafter"/>
</dbReference>
<dbReference type="InterPro" id="IPR006158">
    <property type="entry name" value="Cobalamin-bd"/>
</dbReference>
<comment type="cofactor">
    <cofactor evidence="1">
        <name>adenosylcob(III)alamin</name>
        <dbReference type="ChEBI" id="CHEBI:18408"/>
    </cofactor>
</comment>
<dbReference type="PROSITE" id="PS51332">
    <property type="entry name" value="B12_BINDING"/>
    <property type="match status" value="1"/>
</dbReference>
<reference evidence="9" key="1">
    <citation type="submission" date="2023-03" db="EMBL/GenBank/DDBJ databases">
        <authorList>
            <person name="Steffen K."/>
            <person name="Cardenas P."/>
        </authorList>
    </citation>
    <scope>NUCLEOTIDE SEQUENCE</scope>
</reference>
<evidence type="ECO:0000256" key="6">
    <source>
        <dbReference type="ARBA" id="ARBA00023235"/>
    </source>
</evidence>
<organism evidence="9 10">
    <name type="scientific">Geodia barretti</name>
    <name type="common">Barrett's horny sponge</name>
    <dbReference type="NCBI Taxonomy" id="519541"/>
    <lineage>
        <taxon>Eukaryota</taxon>
        <taxon>Metazoa</taxon>
        <taxon>Porifera</taxon>
        <taxon>Demospongiae</taxon>
        <taxon>Heteroscleromorpha</taxon>
        <taxon>Tetractinellida</taxon>
        <taxon>Astrophorina</taxon>
        <taxon>Geodiidae</taxon>
        <taxon>Geodia</taxon>
    </lineage>
</organism>
<dbReference type="FunFam" id="3.40.50.280:FF:000002">
    <property type="entry name" value="Methylmalonyl-CoA mutase, mitochondrial"/>
    <property type="match status" value="1"/>
</dbReference>
<dbReference type="InterPro" id="IPR036724">
    <property type="entry name" value="Cobalamin-bd_sf"/>
</dbReference>
<dbReference type="Gene3D" id="3.40.50.280">
    <property type="entry name" value="Cobalamin-binding domain"/>
    <property type="match status" value="1"/>
</dbReference>
<dbReference type="Pfam" id="PF02310">
    <property type="entry name" value="B12-binding"/>
    <property type="match status" value="1"/>
</dbReference>
<keyword evidence="7" id="KW-0170">Cobalt</keyword>
<dbReference type="NCBIfam" id="TIGR00640">
    <property type="entry name" value="acid_CoA_mut_C"/>
    <property type="match status" value="1"/>
</dbReference>
<keyword evidence="6" id="KW-0413">Isomerase</keyword>
<evidence type="ECO:0000256" key="1">
    <source>
        <dbReference type="ARBA" id="ARBA00001922"/>
    </source>
</evidence>
<dbReference type="PANTHER" id="PTHR48101">
    <property type="entry name" value="METHYLMALONYL-COA MUTASE, MITOCHONDRIAL-RELATED"/>
    <property type="match status" value="1"/>
</dbReference>
<accession>A0AA35SMK0</accession>
<sequence length="154" mass="16237">MQAFEETEGRRPRILVAKVGEDGHDRGYKVIATGFTDLGFDVDIGPLFTTPREVARQAVDADVHVVGISSLAAGHKTLVPRVVEELKGLGREDILVVCGGVIPPQDHQFLTDCGVTAIYGPGTNIPAAASQLVDLILTARQSPDSTTASSSSQS</sequence>
<dbReference type="GO" id="GO:0004494">
    <property type="term" value="F:methylmalonyl-CoA mutase activity"/>
    <property type="evidence" value="ECO:0007669"/>
    <property type="project" value="UniProtKB-EC"/>
</dbReference>
<dbReference type="GO" id="GO:0031419">
    <property type="term" value="F:cobalamin binding"/>
    <property type="evidence" value="ECO:0007669"/>
    <property type="project" value="UniProtKB-KW"/>
</dbReference>
<evidence type="ECO:0000259" key="8">
    <source>
        <dbReference type="PROSITE" id="PS51332"/>
    </source>
</evidence>
<keyword evidence="5" id="KW-0479">Metal-binding</keyword>
<dbReference type="PANTHER" id="PTHR48101:SF4">
    <property type="entry name" value="METHYLMALONYL-COA MUTASE, MITOCHONDRIAL"/>
    <property type="match status" value="1"/>
</dbReference>
<keyword evidence="10" id="KW-1185">Reference proteome</keyword>
<proteinExistence type="inferred from homology"/>
<gene>
    <name evidence="9" type="ORF">GBAR_LOCUS18424</name>
</gene>
<name>A0AA35SMK0_GEOBA</name>
<dbReference type="SUPFAM" id="SSF52242">
    <property type="entry name" value="Cobalamin (vitamin B12)-binding domain"/>
    <property type="match status" value="1"/>
</dbReference>
<keyword evidence="4" id="KW-0846">Cobalamin</keyword>
<comment type="caution">
    <text evidence="9">The sequence shown here is derived from an EMBL/GenBank/DDBJ whole genome shotgun (WGS) entry which is preliminary data.</text>
</comment>
<evidence type="ECO:0000256" key="3">
    <source>
        <dbReference type="ARBA" id="ARBA00012398"/>
    </source>
</evidence>
<dbReference type="GO" id="GO:0046872">
    <property type="term" value="F:metal ion binding"/>
    <property type="evidence" value="ECO:0007669"/>
    <property type="project" value="UniProtKB-KW"/>
</dbReference>
<dbReference type="Proteomes" id="UP001174909">
    <property type="component" value="Unassembled WGS sequence"/>
</dbReference>
<dbReference type="InterPro" id="IPR006159">
    <property type="entry name" value="Acid_CoA_mut_C"/>
</dbReference>
<dbReference type="AlphaFoldDB" id="A0AA35SMK0"/>
<protein>
    <recommendedName>
        <fullName evidence="3">methylmalonyl-CoA mutase</fullName>
        <ecNumber evidence="3">5.4.99.2</ecNumber>
    </recommendedName>
</protein>
<evidence type="ECO:0000313" key="9">
    <source>
        <dbReference type="EMBL" id="CAI8032593.1"/>
    </source>
</evidence>
<comment type="similarity">
    <text evidence="2">Belongs to the methylmalonyl-CoA mutase family.</text>
</comment>
<dbReference type="CDD" id="cd02071">
    <property type="entry name" value="MM_CoA_mut_B12_BD"/>
    <property type="match status" value="1"/>
</dbReference>
<evidence type="ECO:0000313" key="10">
    <source>
        <dbReference type="Proteomes" id="UP001174909"/>
    </source>
</evidence>
<dbReference type="EC" id="5.4.99.2" evidence="3"/>
<evidence type="ECO:0000256" key="5">
    <source>
        <dbReference type="ARBA" id="ARBA00022723"/>
    </source>
</evidence>
<feature type="domain" description="B12-binding" evidence="8">
    <location>
        <begin position="11"/>
        <end position="143"/>
    </location>
</feature>
<evidence type="ECO:0000256" key="7">
    <source>
        <dbReference type="ARBA" id="ARBA00023285"/>
    </source>
</evidence>